<feature type="compositionally biased region" description="Low complexity" evidence="9">
    <location>
        <begin position="948"/>
        <end position="961"/>
    </location>
</feature>
<keyword evidence="7" id="KW-0730">Sialic acid</keyword>
<name>A0ABQ9CXW8_9PASS</name>
<evidence type="ECO:0000256" key="2">
    <source>
        <dbReference type="ARBA" id="ARBA00007517"/>
    </source>
</evidence>
<evidence type="ECO:0000256" key="4">
    <source>
        <dbReference type="ARBA" id="ARBA00022553"/>
    </source>
</evidence>
<feature type="compositionally biased region" description="Polar residues" evidence="9">
    <location>
        <begin position="305"/>
        <end position="314"/>
    </location>
</feature>
<evidence type="ECO:0000256" key="8">
    <source>
        <dbReference type="ARBA" id="ARBA00023180"/>
    </source>
</evidence>
<feature type="compositionally biased region" description="Basic and acidic residues" evidence="9">
    <location>
        <begin position="418"/>
        <end position="437"/>
    </location>
</feature>
<feature type="region of interest" description="Disordered" evidence="9">
    <location>
        <begin position="851"/>
        <end position="1002"/>
    </location>
</feature>
<feature type="compositionally biased region" description="Acidic residues" evidence="9">
    <location>
        <begin position="776"/>
        <end position="794"/>
    </location>
</feature>
<sequence>MQTALICLCLCLLNTALATPILLKGCNAKHGFYVFKYVYSFSTRRNQTQIKKEEPDRQSIIPRRRLDEDNAKRELLEAGTTPEHRDNSSTEAIDNTIILKPENHSTPGTGRDAPSSHPGAGTQARGGIGTPGPTLSSSEGSGDLDLVVEIDGDVPILPQGEHPSEVVVGNRSSVRSEDKDDGAPRVVPVEGATSAGRERAPATGGAGDEGSGESTVSGQGQEGVMRGTGTGGVALASVTEKMEDVQVDAAGVDEYTYIPDSDSVTITYGNLGSTAKATSFTKVSPDKDDEVNIFIGRANIHVGEQESTQASATVGSKDDSTATGGTRSPLPRLGVTVAPDDSDDESTPAHRQPEGWITTATPSHGDSITSSLKDGRPTGEDEEGATTIGSDGEGLVTPVPWRITGGHITVPTVASVHGKGDDEVRGEGQRFKGKPDHLATTTPRQGGDEETTATVPAEGARVHLAPSTASPRLKFSCFPKMLGSKNRGLDEENPKGDLMFDTKMLSKGTSSVNVGEVVGIVYLDFCMAFHTISHSLLLEKRMSYALNEWSVQQETLKSFCTPDWPWREVLVIVTLVVILVITVSIRATLNPFSAQPISVLQISLTQVQNLGLGLVELHKTHMGLPLKSVQCFSYSDHLSVDHWDEKRYFQKARKRAGSLMELEKLLEVSLEVTDRYNITMKVAVLCLCLISITAAWPVSKSKQHAISASSEEKYDPRDHHSHRYHHDRVNSQSWESQQHPQTELASPQQTLYSSEESVDVPVEPHFPDVSSKSHEDVDDDDDDNDSNDTDESDEVVTGFPTDIPVTVSLSPFPFTRGDNAGRGDSVAYRMRAKAMLLKAIKLRKAAKKLMYDTTEEDESDLDAASQRSGLSREDSASRRSVGKHSISVEWSDKSHGQDSRERDSSQPDRSMENDSRQKFDSHEAESDDSKSGVRGDSLPSVESRESQVRVSAEVSESLPSVESRESQVRVSAEVSDDSSKQKLESAEDSQDRHSIENNEVTL</sequence>
<feature type="compositionally biased region" description="Basic and acidic residues" evidence="9">
    <location>
        <begin position="174"/>
        <end position="183"/>
    </location>
</feature>
<dbReference type="Pfam" id="PF00865">
    <property type="entry name" value="Osteopontin"/>
    <property type="match status" value="1"/>
</dbReference>
<gene>
    <name evidence="11" type="ORF">WISP_102811</name>
</gene>
<comment type="similarity">
    <text evidence="2">Belongs to the osteopontin family.</text>
</comment>
<accession>A0ABQ9CXW8</accession>
<proteinExistence type="inferred from homology"/>
<evidence type="ECO:0000256" key="5">
    <source>
        <dbReference type="ARBA" id="ARBA00022729"/>
    </source>
</evidence>
<evidence type="ECO:0000256" key="9">
    <source>
        <dbReference type="SAM" id="MobiDB-lite"/>
    </source>
</evidence>
<dbReference type="InterPro" id="IPR002038">
    <property type="entry name" value="Osteopontin"/>
</dbReference>
<evidence type="ECO:0000256" key="1">
    <source>
        <dbReference type="ARBA" id="ARBA00004613"/>
    </source>
</evidence>
<evidence type="ECO:0000313" key="12">
    <source>
        <dbReference type="Proteomes" id="UP001145742"/>
    </source>
</evidence>
<dbReference type="PANTHER" id="PTHR10607">
    <property type="entry name" value="OSTEOPONTIN"/>
    <property type="match status" value="1"/>
</dbReference>
<keyword evidence="4" id="KW-0597">Phosphoprotein</keyword>
<evidence type="ECO:0000313" key="11">
    <source>
        <dbReference type="EMBL" id="KAJ7411369.1"/>
    </source>
</evidence>
<keyword evidence="5 10" id="KW-0732">Signal</keyword>
<evidence type="ECO:0008006" key="13">
    <source>
        <dbReference type="Google" id="ProtNLM"/>
    </source>
</evidence>
<keyword evidence="6" id="KW-0130">Cell adhesion</keyword>
<feature type="region of interest" description="Disordered" evidence="9">
    <location>
        <begin position="154"/>
        <end position="230"/>
    </location>
</feature>
<evidence type="ECO:0000256" key="3">
    <source>
        <dbReference type="ARBA" id="ARBA00022525"/>
    </source>
</evidence>
<feature type="region of interest" description="Disordered" evidence="9">
    <location>
        <begin position="49"/>
        <end position="142"/>
    </location>
</feature>
<feature type="compositionally biased region" description="Basic and acidic residues" evidence="9">
    <location>
        <begin position="64"/>
        <end position="88"/>
    </location>
</feature>
<feature type="signal peptide" evidence="10">
    <location>
        <begin position="1"/>
        <end position="18"/>
    </location>
</feature>
<feature type="compositionally biased region" description="Polar residues" evidence="9">
    <location>
        <begin position="730"/>
        <end position="755"/>
    </location>
</feature>
<feature type="region of interest" description="Disordered" evidence="9">
    <location>
        <begin position="707"/>
        <end position="823"/>
    </location>
</feature>
<organism evidence="11 12">
    <name type="scientific">Willisornis vidua</name>
    <name type="common">Xingu scale-backed antbird</name>
    <dbReference type="NCBI Taxonomy" id="1566151"/>
    <lineage>
        <taxon>Eukaryota</taxon>
        <taxon>Metazoa</taxon>
        <taxon>Chordata</taxon>
        <taxon>Craniata</taxon>
        <taxon>Vertebrata</taxon>
        <taxon>Euteleostomi</taxon>
        <taxon>Archelosauria</taxon>
        <taxon>Archosauria</taxon>
        <taxon>Dinosauria</taxon>
        <taxon>Saurischia</taxon>
        <taxon>Theropoda</taxon>
        <taxon>Coelurosauria</taxon>
        <taxon>Aves</taxon>
        <taxon>Neognathae</taxon>
        <taxon>Neoaves</taxon>
        <taxon>Telluraves</taxon>
        <taxon>Australaves</taxon>
        <taxon>Passeriformes</taxon>
        <taxon>Thamnophilidae</taxon>
        <taxon>Willisornis</taxon>
    </lineage>
</organism>
<feature type="region of interest" description="Disordered" evidence="9">
    <location>
        <begin position="304"/>
        <end position="396"/>
    </location>
</feature>
<reference evidence="11" key="1">
    <citation type="submission" date="2019-10" db="EMBL/GenBank/DDBJ databases">
        <authorList>
            <person name="Soares A.E.R."/>
            <person name="Aleixo A."/>
            <person name="Schneider P."/>
            <person name="Miyaki C.Y."/>
            <person name="Schneider M.P."/>
            <person name="Mello C."/>
            <person name="Vasconcelos A.T.R."/>
        </authorList>
    </citation>
    <scope>NUCLEOTIDE SEQUENCE</scope>
    <source>
        <tissue evidence="11">Muscle</tissue>
    </source>
</reference>
<feature type="chain" id="PRO_5045986044" description="Transmembrane protein" evidence="10">
    <location>
        <begin position="19"/>
        <end position="1002"/>
    </location>
</feature>
<dbReference type="Proteomes" id="UP001145742">
    <property type="component" value="Unassembled WGS sequence"/>
</dbReference>
<comment type="subcellular location">
    <subcellularLocation>
        <location evidence="1">Secreted</location>
    </subcellularLocation>
</comment>
<dbReference type="EMBL" id="WHWB01034324">
    <property type="protein sequence ID" value="KAJ7411369.1"/>
    <property type="molecule type" value="Genomic_DNA"/>
</dbReference>
<protein>
    <recommendedName>
        <fullName evidence="13">Transmembrane protein</fullName>
    </recommendedName>
</protein>
<keyword evidence="3" id="KW-0964">Secreted</keyword>
<keyword evidence="12" id="KW-1185">Reference proteome</keyword>
<dbReference type="PRINTS" id="PR00216">
    <property type="entry name" value="OSTEOPONTIN"/>
</dbReference>
<evidence type="ECO:0000256" key="7">
    <source>
        <dbReference type="ARBA" id="ARBA00022981"/>
    </source>
</evidence>
<feature type="compositionally biased region" description="Basic and acidic residues" evidence="9">
    <location>
        <begin position="890"/>
        <end position="933"/>
    </location>
</feature>
<dbReference type="SMART" id="SM00017">
    <property type="entry name" value="OSTEO"/>
    <property type="match status" value="1"/>
</dbReference>
<feature type="compositionally biased region" description="Basic and acidic residues" evidence="9">
    <location>
        <begin position="977"/>
        <end position="996"/>
    </location>
</feature>
<dbReference type="PANTHER" id="PTHR10607:SF1">
    <property type="entry name" value="OSTEOPONTIN"/>
    <property type="match status" value="1"/>
</dbReference>
<dbReference type="InterPro" id="IPR019841">
    <property type="entry name" value="Osteopontin_CS"/>
</dbReference>
<keyword evidence="8" id="KW-0325">Glycoprotein</keyword>
<evidence type="ECO:0000256" key="10">
    <source>
        <dbReference type="SAM" id="SignalP"/>
    </source>
</evidence>
<feature type="region of interest" description="Disordered" evidence="9">
    <location>
        <begin position="413"/>
        <end position="451"/>
    </location>
</feature>
<dbReference type="PROSITE" id="PS00884">
    <property type="entry name" value="OSTEOPONTIN"/>
    <property type="match status" value="1"/>
</dbReference>
<feature type="compositionally biased region" description="Polar residues" evidence="9">
    <location>
        <begin position="358"/>
        <end position="372"/>
    </location>
</feature>
<comment type="caution">
    <text evidence="11">The sequence shown here is derived from an EMBL/GenBank/DDBJ whole genome shotgun (WGS) entry which is preliminary data.</text>
</comment>
<evidence type="ECO:0000256" key="6">
    <source>
        <dbReference type="ARBA" id="ARBA00022889"/>
    </source>
</evidence>